<protein>
    <submittedName>
        <fullName evidence="3">Replication factor A</fullName>
    </submittedName>
</protein>
<reference evidence="3 4" key="1">
    <citation type="journal article" date="2014" name="PLoS Genet.">
        <title>Phylogenetically driven sequencing of extremely halophilic archaea reveals strategies for static and dynamic osmo-response.</title>
        <authorList>
            <person name="Becker E.A."/>
            <person name="Seitzer P.M."/>
            <person name="Tritt A."/>
            <person name="Larsen D."/>
            <person name="Krusor M."/>
            <person name="Yao A.I."/>
            <person name="Wu D."/>
            <person name="Madern D."/>
            <person name="Eisen J.A."/>
            <person name="Darling A.E."/>
            <person name="Facciotti M.T."/>
        </authorList>
    </citation>
    <scope>NUCLEOTIDE SEQUENCE [LARGE SCALE GENOMIC DNA]</scope>
    <source>
        <strain evidence="3 4">DSM 5350</strain>
    </source>
</reference>
<dbReference type="AlphaFoldDB" id="M0MNH4"/>
<evidence type="ECO:0000256" key="1">
    <source>
        <dbReference type="ARBA" id="ARBA00023125"/>
    </source>
</evidence>
<accession>M0MNH4</accession>
<dbReference type="Proteomes" id="UP000011669">
    <property type="component" value="Unassembled WGS sequence"/>
</dbReference>
<dbReference type="InterPro" id="IPR012340">
    <property type="entry name" value="NA-bd_OB-fold"/>
</dbReference>
<proteinExistence type="predicted"/>
<evidence type="ECO:0000313" key="3">
    <source>
        <dbReference type="EMBL" id="EMA47247.1"/>
    </source>
</evidence>
<evidence type="ECO:0000256" key="2">
    <source>
        <dbReference type="SAM" id="MobiDB-lite"/>
    </source>
</evidence>
<dbReference type="CDD" id="cd04491">
    <property type="entry name" value="SoSSB_OBF"/>
    <property type="match status" value="2"/>
</dbReference>
<dbReference type="STRING" id="1227455.C449_02255"/>
<organism evidence="3 4">
    <name type="scientific">Halococcus saccharolyticus DSM 5350</name>
    <dbReference type="NCBI Taxonomy" id="1227455"/>
    <lineage>
        <taxon>Archaea</taxon>
        <taxon>Methanobacteriati</taxon>
        <taxon>Methanobacteriota</taxon>
        <taxon>Stenosarchaea group</taxon>
        <taxon>Halobacteria</taxon>
        <taxon>Halobacteriales</taxon>
        <taxon>Halococcaceae</taxon>
        <taxon>Halococcus</taxon>
    </lineage>
</organism>
<dbReference type="Gene3D" id="2.40.50.140">
    <property type="entry name" value="Nucleic acid-binding proteins"/>
    <property type="match status" value="2"/>
</dbReference>
<dbReference type="PANTHER" id="PTHR13356:SF10">
    <property type="entry name" value="REPLICATION FACTOR-A PROTEIN 1"/>
    <property type="match status" value="1"/>
</dbReference>
<dbReference type="InParanoid" id="M0MNH4"/>
<dbReference type="GO" id="GO:0000724">
    <property type="term" value="P:double-strand break repair via homologous recombination"/>
    <property type="evidence" value="ECO:0007669"/>
    <property type="project" value="TreeGrafter"/>
</dbReference>
<dbReference type="SUPFAM" id="SSF50249">
    <property type="entry name" value="Nucleic acid-binding proteins"/>
    <property type="match status" value="3"/>
</dbReference>
<evidence type="ECO:0000313" key="4">
    <source>
        <dbReference type="Proteomes" id="UP000011669"/>
    </source>
</evidence>
<name>M0MNH4_9EURY</name>
<gene>
    <name evidence="3" type="ORF">C449_02255</name>
</gene>
<feature type="region of interest" description="Disordered" evidence="2">
    <location>
        <begin position="42"/>
        <end position="61"/>
    </location>
</feature>
<dbReference type="GO" id="GO:0003677">
    <property type="term" value="F:DNA binding"/>
    <property type="evidence" value="ECO:0007669"/>
    <property type="project" value="UniProtKB-KW"/>
</dbReference>
<dbReference type="GO" id="GO:0010212">
    <property type="term" value="P:response to ionizing radiation"/>
    <property type="evidence" value="ECO:0007669"/>
    <property type="project" value="TreeGrafter"/>
</dbReference>
<keyword evidence="4" id="KW-1185">Reference proteome</keyword>
<feature type="region of interest" description="Disordered" evidence="2">
    <location>
        <begin position="426"/>
        <end position="451"/>
    </location>
</feature>
<keyword evidence="1" id="KW-0238">DNA-binding</keyword>
<dbReference type="EMBL" id="AOMD01000009">
    <property type="protein sequence ID" value="EMA47247.1"/>
    <property type="molecule type" value="Genomic_DNA"/>
</dbReference>
<dbReference type="NCBIfam" id="NF005554">
    <property type="entry name" value="PRK07218.1"/>
    <property type="match status" value="1"/>
</dbReference>
<dbReference type="PATRIC" id="fig|1227455.4.peg.460"/>
<dbReference type="InterPro" id="IPR051231">
    <property type="entry name" value="SOSS-B"/>
</dbReference>
<dbReference type="PANTHER" id="PTHR13356">
    <property type="entry name" value="OB FOLD NUCLEIC ACID BINDING PROTEIN-RELATED"/>
    <property type="match status" value="1"/>
</dbReference>
<sequence>MELDDHAEELASTLGVDKAEVRADLEKLVNYSVPIDEAKDSLRRKYGDGGGGGEPSARSIADVSTTDSAVAVHGVVLTVGKRSIRYQGDDLVIREGEIADESGTISYTAWEEFDLTPGDTVEIVGAGVREWEGSPELNLGSETTVEIADEPLDVPYDIGGDTHLSALAPGDRGVALEVAVAEVERKTIDGRDGETEILSGVFADGTGRLPFTDWDPNDAIEEGTSVGIENAYVREFRGVPSVNVSEFSTVEALDRAVETGDGAPRISVREAVASEGLFDVEVAGNVLEVRDGSGLIQRCPECGRVVQKGQCRSHGDVDGEDDLRVKAIVDDGTDSLTAVLGTDLTAAVYGGGIEAAREAARDAMDQEVVADDIRESIVGREFRVRGTLSVDDYGANLEATEFEACDDDPADRAHELLDSTDAVAADGGTLDGVSHDGTMGDGVNEPRRGDE</sequence>
<comment type="caution">
    <text evidence="3">The sequence shown here is derived from an EMBL/GenBank/DDBJ whole genome shotgun (WGS) entry which is preliminary data.</text>
</comment>
<dbReference type="RefSeq" id="WP_006076255.1">
    <property type="nucleotide sequence ID" value="NZ_AOMD01000009.1"/>
</dbReference>